<name>A0A840UR86_9BACT</name>
<evidence type="ECO:0000313" key="2">
    <source>
        <dbReference type="EMBL" id="MBB5347163.1"/>
    </source>
</evidence>
<dbReference type="Proteomes" id="UP000539642">
    <property type="component" value="Unassembled WGS sequence"/>
</dbReference>
<dbReference type="Pfam" id="PF00550">
    <property type="entry name" value="PP-binding"/>
    <property type="match status" value="1"/>
</dbReference>
<comment type="caution">
    <text evidence="2">The sequence shown here is derived from an EMBL/GenBank/DDBJ whole genome shotgun (WGS) entry which is preliminary data.</text>
</comment>
<dbReference type="PROSITE" id="PS50075">
    <property type="entry name" value="CARRIER"/>
    <property type="match status" value="1"/>
</dbReference>
<evidence type="ECO:0000259" key="1">
    <source>
        <dbReference type="PROSITE" id="PS50075"/>
    </source>
</evidence>
<dbReference type="Gene3D" id="1.10.1200.10">
    <property type="entry name" value="ACP-like"/>
    <property type="match status" value="1"/>
</dbReference>
<evidence type="ECO:0000313" key="3">
    <source>
        <dbReference type="Proteomes" id="UP000539642"/>
    </source>
</evidence>
<keyword evidence="3" id="KW-1185">Reference proteome</keyword>
<feature type="domain" description="Carrier" evidence="1">
    <location>
        <begin position="4"/>
        <end position="80"/>
    </location>
</feature>
<organism evidence="2 3">
    <name type="scientific">Desulfoprunum benzoelyticum</name>
    <dbReference type="NCBI Taxonomy" id="1506996"/>
    <lineage>
        <taxon>Bacteria</taxon>
        <taxon>Pseudomonadati</taxon>
        <taxon>Thermodesulfobacteriota</taxon>
        <taxon>Desulfobulbia</taxon>
        <taxon>Desulfobulbales</taxon>
        <taxon>Desulfobulbaceae</taxon>
        <taxon>Desulfoprunum</taxon>
    </lineage>
</organism>
<sequence>MTDEQIREVVLTILRRIAPESDPAALGPDDNIRRTLDIDSFDALNFFIRLDEELGVSVPEADYGRLHTLAEIVRYLAARVQ</sequence>
<gene>
    <name evidence="2" type="ORF">HNQ81_000876</name>
</gene>
<proteinExistence type="predicted"/>
<reference evidence="2 3" key="1">
    <citation type="submission" date="2020-08" db="EMBL/GenBank/DDBJ databases">
        <title>Genomic Encyclopedia of Type Strains, Phase IV (KMG-IV): sequencing the most valuable type-strain genomes for metagenomic binning, comparative biology and taxonomic classification.</title>
        <authorList>
            <person name="Goeker M."/>
        </authorList>
    </citation>
    <scope>NUCLEOTIDE SEQUENCE [LARGE SCALE GENOMIC DNA]</scope>
    <source>
        <strain evidence="2 3">DSM 28570</strain>
    </source>
</reference>
<dbReference type="SUPFAM" id="SSF47336">
    <property type="entry name" value="ACP-like"/>
    <property type="match status" value="1"/>
</dbReference>
<dbReference type="InterPro" id="IPR036736">
    <property type="entry name" value="ACP-like_sf"/>
</dbReference>
<dbReference type="RefSeq" id="WP_183348684.1">
    <property type="nucleotide sequence ID" value="NZ_JACHEO010000003.1"/>
</dbReference>
<protein>
    <submittedName>
        <fullName evidence="2">Acyl carrier protein</fullName>
    </submittedName>
</protein>
<dbReference type="EMBL" id="JACHEO010000003">
    <property type="protein sequence ID" value="MBB5347163.1"/>
    <property type="molecule type" value="Genomic_DNA"/>
</dbReference>
<dbReference type="AlphaFoldDB" id="A0A840UR86"/>
<accession>A0A840UR86</accession>
<dbReference type="InterPro" id="IPR009081">
    <property type="entry name" value="PP-bd_ACP"/>
</dbReference>